<sequence length="223" mass="25171">MGIVLMLLSLYYVDQPFPKVPEHGIFTLELRFGPEGAITGYFNVGIWDRLGLGLSYGGSNLLGSGNPEFYEIPGVQIRLLAIQEGMFYPRIQLGFDNQGYGDYDARYNIRSKGLYCQIGKTIAFTNLEIYPSLGVNYCLESDNGIDVFCGVKAQFGTFSALLVEYTPNLNDPEDEDKGYLNVGLRLIFYSEMFFEFSLRDLLANSPNDEQLNRMIKLGFEQSF</sequence>
<reference evidence="1 2" key="1">
    <citation type="journal article" date="2015" name="Microbiome">
        <title>Genomic resolution of linkages in carbon, nitrogen, and sulfur cycling among widespread estuary sediment bacteria.</title>
        <authorList>
            <person name="Baker B.J."/>
            <person name="Lazar C.S."/>
            <person name="Teske A.P."/>
            <person name="Dick G.J."/>
        </authorList>
    </citation>
    <scope>NUCLEOTIDE SEQUENCE [LARGE SCALE GENOMIC DNA]</scope>
    <source>
        <strain evidence="1">SM1_77</strain>
    </source>
</reference>
<organism evidence="1 2">
    <name type="scientific">candidate division WOR_3 bacterium SM1_77</name>
    <dbReference type="NCBI Taxonomy" id="1703778"/>
    <lineage>
        <taxon>Bacteria</taxon>
        <taxon>Bacteria division WOR-3</taxon>
    </lineage>
</organism>
<evidence type="ECO:0000313" key="1">
    <source>
        <dbReference type="EMBL" id="KPL15619.1"/>
    </source>
</evidence>
<gene>
    <name evidence="1" type="ORF">AMJ74_01175</name>
</gene>
<dbReference type="AlphaFoldDB" id="A0A0S8K2G5"/>
<evidence type="ECO:0000313" key="2">
    <source>
        <dbReference type="Proteomes" id="UP000050975"/>
    </source>
</evidence>
<dbReference type="EMBL" id="LJVE01000010">
    <property type="protein sequence ID" value="KPL15619.1"/>
    <property type="molecule type" value="Genomic_DNA"/>
</dbReference>
<name>A0A0S8K2G5_UNCW3</name>
<comment type="caution">
    <text evidence="1">The sequence shown here is derived from an EMBL/GenBank/DDBJ whole genome shotgun (WGS) entry which is preliminary data.</text>
</comment>
<proteinExistence type="predicted"/>
<dbReference type="Proteomes" id="UP000050975">
    <property type="component" value="Unassembled WGS sequence"/>
</dbReference>
<accession>A0A0S8K2G5</accession>
<protein>
    <submittedName>
        <fullName evidence="1">Uncharacterized protein</fullName>
    </submittedName>
</protein>